<feature type="active site" description="Nucleophile" evidence="8">
    <location>
        <position position="32"/>
    </location>
</feature>
<evidence type="ECO:0000256" key="1">
    <source>
        <dbReference type="ARBA" id="ARBA00008987"/>
    </source>
</evidence>
<keyword evidence="2" id="KW-0813">Transport</keyword>
<feature type="domain" description="Thioredoxin" evidence="10">
    <location>
        <begin position="1"/>
        <end position="108"/>
    </location>
</feature>
<dbReference type="CDD" id="cd02947">
    <property type="entry name" value="TRX_family"/>
    <property type="match status" value="1"/>
</dbReference>
<feature type="site" description="Contributes to redox potential value" evidence="8">
    <location>
        <position position="34"/>
    </location>
</feature>
<dbReference type="InterPro" id="IPR005746">
    <property type="entry name" value="Thioredoxin"/>
</dbReference>
<keyword evidence="4 9" id="KW-1015">Disulfide bond</keyword>
<dbReference type="NCBIfam" id="TIGR01068">
    <property type="entry name" value="thioredoxin"/>
    <property type="match status" value="1"/>
</dbReference>
<evidence type="ECO:0000256" key="6">
    <source>
        <dbReference type="NCBIfam" id="TIGR01068"/>
    </source>
</evidence>
<accession>A0A934KND8</accession>
<feature type="active site" description="Nucleophile" evidence="8">
    <location>
        <position position="35"/>
    </location>
</feature>
<dbReference type="EMBL" id="JAEKNN010000055">
    <property type="protein sequence ID" value="MBJ7610098.1"/>
    <property type="molecule type" value="Genomic_DNA"/>
</dbReference>
<protein>
    <recommendedName>
        <fullName evidence="6 7">Thioredoxin</fullName>
    </recommendedName>
</protein>
<evidence type="ECO:0000256" key="9">
    <source>
        <dbReference type="PIRSR" id="PIRSR000077-4"/>
    </source>
</evidence>
<dbReference type="Gene3D" id="3.40.30.10">
    <property type="entry name" value="Glutaredoxin"/>
    <property type="match status" value="1"/>
</dbReference>
<dbReference type="Proteomes" id="UP000614410">
    <property type="component" value="Unassembled WGS sequence"/>
</dbReference>
<dbReference type="Pfam" id="PF00085">
    <property type="entry name" value="Thioredoxin"/>
    <property type="match status" value="1"/>
</dbReference>
<dbReference type="PANTHER" id="PTHR45663:SF11">
    <property type="entry name" value="GEO12009P1"/>
    <property type="match status" value="1"/>
</dbReference>
<feature type="site" description="Contributes to redox potential value" evidence="8">
    <location>
        <position position="33"/>
    </location>
</feature>
<dbReference type="SUPFAM" id="SSF52833">
    <property type="entry name" value="Thioredoxin-like"/>
    <property type="match status" value="1"/>
</dbReference>
<comment type="caution">
    <text evidence="11">The sequence shown here is derived from an EMBL/GenBank/DDBJ whole genome shotgun (WGS) entry which is preliminary data.</text>
</comment>
<sequence>MSSPLVVTDTSFKQEVLESDVPVLVDFWASWCSPCKMIAPIVEELAGEYEGRVKVAKVDVDANPVTPGMFGIMSIPTLMVFRGGKAEERIVGYQPKQSLKAKLDAVLVG</sequence>
<evidence type="ECO:0000256" key="2">
    <source>
        <dbReference type="ARBA" id="ARBA00022448"/>
    </source>
</evidence>
<dbReference type="InterPro" id="IPR036249">
    <property type="entry name" value="Thioredoxin-like_sf"/>
</dbReference>
<evidence type="ECO:0000256" key="5">
    <source>
        <dbReference type="ARBA" id="ARBA00023284"/>
    </source>
</evidence>
<evidence type="ECO:0000313" key="12">
    <source>
        <dbReference type="Proteomes" id="UP000614410"/>
    </source>
</evidence>
<dbReference type="AlphaFoldDB" id="A0A934KND8"/>
<evidence type="ECO:0000256" key="4">
    <source>
        <dbReference type="ARBA" id="ARBA00023157"/>
    </source>
</evidence>
<evidence type="ECO:0000259" key="10">
    <source>
        <dbReference type="PROSITE" id="PS51352"/>
    </source>
</evidence>
<dbReference type="GO" id="GO:0005829">
    <property type="term" value="C:cytosol"/>
    <property type="evidence" value="ECO:0007669"/>
    <property type="project" value="TreeGrafter"/>
</dbReference>
<keyword evidence="5 9" id="KW-0676">Redox-active center</keyword>
<evidence type="ECO:0000313" key="11">
    <source>
        <dbReference type="EMBL" id="MBJ7610098.1"/>
    </source>
</evidence>
<dbReference type="PRINTS" id="PR00421">
    <property type="entry name" value="THIOREDOXIN"/>
</dbReference>
<dbReference type="PIRSF" id="PIRSF000077">
    <property type="entry name" value="Thioredoxin"/>
    <property type="match status" value="1"/>
</dbReference>
<dbReference type="FunFam" id="3.40.30.10:FF:000001">
    <property type="entry name" value="Thioredoxin"/>
    <property type="match status" value="1"/>
</dbReference>
<dbReference type="InterPro" id="IPR013766">
    <property type="entry name" value="Thioredoxin_domain"/>
</dbReference>
<reference evidence="11 12" key="1">
    <citation type="submission" date="2020-10" db="EMBL/GenBank/DDBJ databases">
        <title>Ca. Dormibacterota MAGs.</title>
        <authorList>
            <person name="Montgomery K."/>
        </authorList>
    </citation>
    <scope>NUCLEOTIDE SEQUENCE [LARGE SCALE GENOMIC DNA]</scope>
    <source>
        <strain evidence="11">Mitchell_Peninsula_5</strain>
    </source>
</reference>
<evidence type="ECO:0000256" key="3">
    <source>
        <dbReference type="ARBA" id="ARBA00022982"/>
    </source>
</evidence>
<evidence type="ECO:0000256" key="8">
    <source>
        <dbReference type="PIRSR" id="PIRSR000077-1"/>
    </source>
</evidence>
<organism evidence="11 12">
    <name type="scientific">Candidatus Amunia macphersoniae</name>
    <dbReference type="NCBI Taxonomy" id="3127014"/>
    <lineage>
        <taxon>Bacteria</taxon>
        <taxon>Bacillati</taxon>
        <taxon>Candidatus Dormiibacterota</taxon>
        <taxon>Candidatus Dormibacteria</taxon>
        <taxon>Candidatus Aeolococcales</taxon>
        <taxon>Candidatus Aeolococcaceae</taxon>
        <taxon>Candidatus Amunia</taxon>
    </lineage>
</organism>
<dbReference type="PANTHER" id="PTHR45663">
    <property type="entry name" value="GEO12009P1"/>
    <property type="match status" value="1"/>
</dbReference>
<evidence type="ECO:0000256" key="7">
    <source>
        <dbReference type="PIRNR" id="PIRNR000077"/>
    </source>
</evidence>
<proteinExistence type="inferred from homology"/>
<name>A0A934KND8_9BACT</name>
<dbReference type="PROSITE" id="PS51352">
    <property type="entry name" value="THIOREDOXIN_2"/>
    <property type="match status" value="1"/>
</dbReference>
<dbReference type="GO" id="GO:0045454">
    <property type="term" value="P:cell redox homeostasis"/>
    <property type="evidence" value="ECO:0007669"/>
    <property type="project" value="TreeGrafter"/>
</dbReference>
<feature type="site" description="Deprotonates C-terminal active site Cys" evidence="8">
    <location>
        <position position="26"/>
    </location>
</feature>
<dbReference type="GO" id="GO:0015035">
    <property type="term" value="F:protein-disulfide reductase activity"/>
    <property type="evidence" value="ECO:0007669"/>
    <property type="project" value="UniProtKB-UniRule"/>
</dbReference>
<gene>
    <name evidence="11" type="primary">trxA</name>
    <name evidence="11" type="ORF">JF887_11810</name>
</gene>
<keyword evidence="3" id="KW-0249">Electron transport</keyword>
<feature type="disulfide bond" description="Redox-active" evidence="9">
    <location>
        <begin position="32"/>
        <end position="35"/>
    </location>
</feature>
<comment type="similarity">
    <text evidence="1 7">Belongs to the thioredoxin family.</text>
</comment>